<feature type="transmembrane region" description="Helical" evidence="5">
    <location>
        <begin position="22"/>
        <end position="44"/>
    </location>
</feature>
<feature type="domain" description="HAMP" evidence="6">
    <location>
        <begin position="222"/>
        <end position="274"/>
    </location>
</feature>
<feature type="non-terminal residue" evidence="7">
    <location>
        <position position="286"/>
    </location>
</feature>
<comment type="caution">
    <text evidence="7">The sequence shown here is derived from an EMBL/GenBank/DDBJ whole genome shotgun (WGS) entry which is preliminary data.</text>
</comment>
<evidence type="ECO:0000256" key="5">
    <source>
        <dbReference type="SAM" id="Phobius"/>
    </source>
</evidence>
<comment type="similarity">
    <text evidence="4">Belongs to the methyl-accepting chemotaxis (MCP) protein family.</text>
</comment>
<dbReference type="RefSeq" id="WP_160880122.1">
    <property type="nucleotide sequence ID" value="NZ_WUEK01000019.1"/>
</dbReference>
<gene>
    <name evidence="7" type="ORF">GRQ65_21790</name>
</gene>
<evidence type="ECO:0000256" key="3">
    <source>
        <dbReference type="ARBA" id="ARBA00022989"/>
    </source>
</evidence>
<dbReference type="Gene3D" id="6.10.340.10">
    <property type="match status" value="1"/>
</dbReference>
<protein>
    <submittedName>
        <fullName evidence="7">HAMP domain-containing protein</fullName>
    </submittedName>
</protein>
<dbReference type="GO" id="GO:0005886">
    <property type="term" value="C:plasma membrane"/>
    <property type="evidence" value="ECO:0007669"/>
    <property type="project" value="TreeGrafter"/>
</dbReference>
<keyword evidence="2 5" id="KW-0812">Transmembrane</keyword>
<dbReference type="CDD" id="cd06225">
    <property type="entry name" value="HAMP"/>
    <property type="match status" value="1"/>
</dbReference>
<dbReference type="GO" id="GO:0007165">
    <property type="term" value="P:signal transduction"/>
    <property type="evidence" value="ECO:0007669"/>
    <property type="project" value="InterPro"/>
</dbReference>
<dbReference type="Pfam" id="PF12729">
    <property type="entry name" value="4HB_MCP_1"/>
    <property type="match status" value="1"/>
</dbReference>
<dbReference type="PROSITE" id="PS50885">
    <property type="entry name" value="HAMP"/>
    <property type="match status" value="1"/>
</dbReference>
<keyword evidence="1" id="KW-0145">Chemotaxis</keyword>
<proteinExistence type="inferred from homology"/>
<dbReference type="GO" id="GO:0004888">
    <property type="term" value="F:transmembrane signaling receptor activity"/>
    <property type="evidence" value="ECO:0007669"/>
    <property type="project" value="TreeGrafter"/>
</dbReference>
<keyword evidence="5" id="KW-0472">Membrane</keyword>
<dbReference type="InterPro" id="IPR024478">
    <property type="entry name" value="HlyB_4HB_MCP"/>
</dbReference>
<dbReference type="PANTHER" id="PTHR43531">
    <property type="entry name" value="PROTEIN ICFG"/>
    <property type="match status" value="1"/>
</dbReference>
<sequence length="286" mass="29330">MDTAAARGLTSRFSDLRLAVKILFAVGLAALVAVIVGVVGLRALGGSTHVANDINDQNVAGLQAAASMEAGIAAMRIQAREALIRQDAEYDAANQAFDDGYQAFETAAADYSGLDLSADKRAALQTLEEATKSYHDTAVDVLPQFSSKNDIAGWTNAFDSQVAPLSEDMKAAMADLTGIEKTSAAAAAADVQSTYASSRNLVIGVLVLGTALALLLGWLIARALARSVGKVKDVADAMAAGDLSKTAGVTTRDEVGTMATSLDAANTSLRQLMTSVTASADGVASA</sequence>
<dbReference type="Pfam" id="PF00672">
    <property type="entry name" value="HAMP"/>
    <property type="match status" value="1"/>
</dbReference>
<organism evidence="7 8">
    <name type="scientific">Nocardioides flavescens</name>
    <dbReference type="NCBI Taxonomy" id="2691959"/>
    <lineage>
        <taxon>Bacteria</taxon>
        <taxon>Bacillati</taxon>
        <taxon>Actinomycetota</taxon>
        <taxon>Actinomycetes</taxon>
        <taxon>Propionibacteriales</taxon>
        <taxon>Nocardioidaceae</taxon>
        <taxon>Nocardioides</taxon>
    </lineage>
</organism>
<name>A0A6L7F4N9_9ACTN</name>
<dbReference type="SUPFAM" id="SSF158472">
    <property type="entry name" value="HAMP domain-like"/>
    <property type="match status" value="1"/>
</dbReference>
<reference evidence="7 8" key="1">
    <citation type="submission" date="2019-12" db="EMBL/GenBank/DDBJ databases">
        <authorList>
            <person name="Kun Z."/>
        </authorList>
    </citation>
    <scope>NUCLEOTIDE SEQUENCE [LARGE SCALE GENOMIC DNA]</scope>
    <source>
        <strain evidence="7 8">YIM 123512</strain>
    </source>
</reference>
<dbReference type="InterPro" id="IPR051310">
    <property type="entry name" value="MCP_chemotaxis"/>
</dbReference>
<dbReference type="Proteomes" id="UP000473325">
    <property type="component" value="Unassembled WGS sequence"/>
</dbReference>
<evidence type="ECO:0000256" key="1">
    <source>
        <dbReference type="ARBA" id="ARBA00022500"/>
    </source>
</evidence>
<evidence type="ECO:0000256" key="2">
    <source>
        <dbReference type="ARBA" id="ARBA00022692"/>
    </source>
</evidence>
<dbReference type="PANTHER" id="PTHR43531:SF11">
    <property type="entry name" value="METHYL-ACCEPTING CHEMOTAXIS PROTEIN 3"/>
    <property type="match status" value="1"/>
</dbReference>
<dbReference type="EMBL" id="WUEK01000019">
    <property type="protein sequence ID" value="MXG92182.1"/>
    <property type="molecule type" value="Genomic_DNA"/>
</dbReference>
<dbReference type="SMART" id="SM00304">
    <property type="entry name" value="HAMP"/>
    <property type="match status" value="1"/>
</dbReference>
<accession>A0A6L7F4N9</accession>
<keyword evidence="3 5" id="KW-1133">Transmembrane helix</keyword>
<dbReference type="InterPro" id="IPR003660">
    <property type="entry name" value="HAMP_dom"/>
</dbReference>
<dbReference type="GO" id="GO:0006935">
    <property type="term" value="P:chemotaxis"/>
    <property type="evidence" value="ECO:0007669"/>
    <property type="project" value="UniProtKB-KW"/>
</dbReference>
<dbReference type="AlphaFoldDB" id="A0A6L7F4N9"/>
<evidence type="ECO:0000259" key="6">
    <source>
        <dbReference type="PROSITE" id="PS50885"/>
    </source>
</evidence>
<feature type="transmembrane region" description="Helical" evidence="5">
    <location>
        <begin position="201"/>
        <end position="221"/>
    </location>
</feature>
<evidence type="ECO:0000313" key="8">
    <source>
        <dbReference type="Proteomes" id="UP000473325"/>
    </source>
</evidence>
<evidence type="ECO:0000313" key="7">
    <source>
        <dbReference type="EMBL" id="MXG92182.1"/>
    </source>
</evidence>
<evidence type="ECO:0000256" key="4">
    <source>
        <dbReference type="ARBA" id="ARBA00029447"/>
    </source>
</evidence>
<keyword evidence="8" id="KW-1185">Reference proteome</keyword>